<gene>
    <name evidence="1" type="ORF">ACFPU1_06850</name>
</gene>
<dbReference type="Proteomes" id="UP001596142">
    <property type="component" value="Unassembled WGS sequence"/>
</dbReference>
<dbReference type="InterPro" id="IPR022608">
    <property type="entry name" value="Tscrpt_reg_SplA"/>
</dbReference>
<dbReference type="RefSeq" id="WP_374701186.1">
    <property type="nucleotide sequence ID" value="NZ_JBHSOZ010000003.1"/>
</dbReference>
<accession>A0ABW0YJF8</accession>
<reference evidence="2" key="1">
    <citation type="journal article" date="2019" name="Int. J. Syst. Evol. Microbiol.">
        <title>The Global Catalogue of Microorganisms (GCM) 10K type strain sequencing project: providing services to taxonomists for standard genome sequencing and annotation.</title>
        <authorList>
            <consortium name="The Broad Institute Genomics Platform"/>
            <consortium name="The Broad Institute Genome Sequencing Center for Infectious Disease"/>
            <person name="Wu L."/>
            <person name="Ma J."/>
        </authorList>
    </citation>
    <scope>NUCLEOTIDE SEQUENCE [LARGE SCALE GENOMIC DNA]</scope>
    <source>
        <strain evidence="2">CECT 7184</strain>
    </source>
</reference>
<comment type="caution">
    <text evidence="1">The sequence shown here is derived from an EMBL/GenBank/DDBJ whole genome shotgun (WGS) entry which is preliminary data.</text>
</comment>
<keyword evidence="2" id="KW-1185">Reference proteome</keyword>
<sequence length="80" mass="9575">MNQFKNGDKAYVIYRNPHTQNVATIQEAIITESPENNEELSLFLMDTHYPLQDDYAIYTTYEEAVKMYNYYFEDNEQSEM</sequence>
<name>A0ABW0YJF8_9BACI</name>
<organism evidence="1 2">
    <name type="scientific">Thalassorhabdus alkalitolerans</name>
    <dbReference type="NCBI Taxonomy" id="2282697"/>
    <lineage>
        <taxon>Bacteria</taxon>
        <taxon>Bacillati</taxon>
        <taxon>Bacillota</taxon>
        <taxon>Bacilli</taxon>
        <taxon>Bacillales</taxon>
        <taxon>Bacillaceae</taxon>
        <taxon>Thalassorhabdus</taxon>
    </lineage>
</organism>
<evidence type="ECO:0000313" key="2">
    <source>
        <dbReference type="Proteomes" id="UP001596142"/>
    </source>
</evidence>
<dbReference type="EMBL" id="JBHSOZ010000003">
    <property type="protein sequence ID" value="MFC5712494.1"/>
    <property type="molecule type" value="Genomic_DNA"/>
</dbReference>
<evidence type="ECO:0000313" key="1">
    <source>
        <dbReference type="EMBL" id="MFC5712494.1"/>
    </source>
</evidence>
<proteinExistence type="predicted"/>
<protein>
    <submittedName>
        <fullName evidence="1">Transcriptional regulator SplA domain-containing protein</fullName>
    </submittedName>
</protein>
<dbReference type="Pfam" id="PF11132">
    <property type="entry name" value="SplA"/>
    <property type="match status" value="1"/>
</dbReference>